<feature type="repeat" description="TPR" evidence="7">
    <location>
        <begin position="146"/>
        <end position="179"/>
    </location>
</feature>
<dbReference type="PANTHER" id="PTHR45994:SF1">
    <property type="entry name" value="FI21225P1"/>
    <property type="match status" value="1"/>
</dbReference>
<keyword evidence="5" id="KW-1133">Transmembrane helix</keyword>
<evidence type="ECO:0000256" key="8">
    <source>
        <dbReference type="SAM" id="MobiDB-lite"/>
    </source>
</evidence>
<proteinExistence type="predicted"/>
<feature type="compositionally biased region" description="Basic and acidic residues" evidence="8">
    <location>
        <begin position="1"/>
        <end position="16"/>
    </location>
</feature>
<dbReference type="PANTHER" id="PTHR45994">
    <property type="entry name" value="FI21225P1"/>
    <property type="match status" value="1"/>
</dbReference>
<dbReference type="Gene3D" id="1.25.40.10">
    <property type="entry name" value="Tetratricopeptide repeat domain"/>
    <property type="match status" value="1"/>
</dbReference>
<dbReference type="GO" id="GO:0016020">
    <property type="term" value="C:membrane"/>
    <property type="evidence" value="ECO:0007669"/>
    <property type="project" value="UniProtKB-SubCell"/>
</dbReference>
<dbReference type="InterPro" id="IPR027789">
    <property type="entry name" value="Syndecan/Neurexin_dom"/>
</dbReference>
<dbReference type="SUPFAM" id="SSF48452">
    <property type="entry name" value="TPR-like"/>
    <property type="match status" value="1"/>
</dbReference>
<keyword evidence="10" id="KW-1185">Reference proteome</keyword>
<dbReference type="InterPro" id="IPR011990">
    <property type="entry name" value="TPR-like_helical_dom_sf"/>
</dbReference>
<dbReference type="InterPro" id="IPR019734">
    <property type="entry name" value="TPR_rpt"/>
</dbReference>
<dbReference type="Pfam" id="PF01034">
    <property type="entry name" value="Syndecan"/>
    <property type="match status" value="1"/>
</dbReference>
<evidence type="ECO:0000256" key="4">
    <source>
        <dbReference type="ARBA" id="ARBA00022692"/>
    </source>
</evidence>
<feature type="domain" description="Syndecan/Neurexin" evidence="9">
    <location>
        <begin position="1"/>
        <end position="31"/>
    </location>
</feature>
<organism evidence="10 11">
    <name type="scientific">Parascaris equorum</name>
    <name type="common">Equine roundworm</name>
    <dbReference type="NCBI Taxonomy" id="6256"/>
    <lineage>
        <taxon>Eukaryota</taxon>
        <taxon>Metazoa</taxon>
        <taxon>Ecdysozoa</taxon>
        <taxon>Nematoda</taxon>
        <taxon>Chromadorea</taxon>
        <taxon>Rhabditida</taxon>
        <taxon>Spirurina</taxon>
        <taxon>Ascaridomorpha</taxon>
        <taxon>Ascaridoidea</taxon>
        <taxon>Ascarididae</taxon>
        <taxon>Parascaris</taxon>
    </lineage>
</organism>
<evidence type="ECO:0000256" key="7">
    <source>
        <dbReference type="PROSITE-ProRule" id="PRU00339"/>
    </source>
</evidence>
<evidence type="ECO:0000313" key="10">
    <source>
        <dbReference type="Proteomes" id="UP000887564"/>
    </source>
</evidence>
<evidence type="ECO:0000259" key="9">
    <source>
        <dbReference type="Pfam" id="PF01034"/>
    </source>
</evidence>
<dbReference type="InterPro" id="IPR011989">
    <property type="entry name" value="ARM-like"/>
</dbReference>
<keyword evidence="6" id="KW-0472">Membrane</keyword>
<dbReference type="Proteomes" id="UP000887564">
    <property type="component" value="Unplaced"/>
</dbReference>
<evidence type="ECO:0000313" key="11">
    <source>
        <dbReference type="WBParaSite" id="PEQ_0001162001-mRNA-1"/>
    </source>
</evidence>
<keyword evidence="7" id="KW-0802">TPR repeat</keyword>
<dbReference type="WBParaSite" id="PEQ_0001162001-mRNA-1">
    <property type="protein sequence ID" value="PEQ_0001162001-mRNA-1"/>
    <property type="gene ID" value="PEQ_0001162001"/>
</dbReference>
<dbReference type="SMART" id="SM00028">
    <property type="entry name" value="TPR"/>
    <property type="match status" value="1"/>
</dbReference>
<accession>A0A914RYN6</accession>
<sequence>MRKKDEGSYALDEPKQPPHYSYAYQKAPTKECLFKYTNFARYHFQDSSRGVSNWSARKGRSHSQGTATAVRDHLSGKGEGKDEGQVFHRLRGSRHNTLENNNYPRAVNLELSETHLTSAELFKQEAFHCNNGNMTRLPESNTIRSADDLKDAGNAAVKEGKWEEAITQYTAALQLDPGPQLRATIYRNRALVRLKIDDAEGCESDATNGLSSGGVPELFSDFTAFFTLCKGYGITEHSGFIATLGEIKYGEAESGIEPRESCKRYEQTCAMNNLLVLARDSETGALRVWNEGKIIDTVMALIEDKQADDQIVLGAVRVLDEVVKNGKRIT</sequence>
<dbReference type="Gene3D" id="1.25.10.10">
    <property type="entry name" value="Leucine-rich Repeat Variant"/>
    <property type="match status" value="1"/>
</dbReference>
<feature type="region of interest" description="Disordered" evidence="8">
    <location>
        <begin position="50"/>
        <end position="84"/>
    </location>
</feature>
<keyword evidence="4" id="KW-0812">Transmembrane</keyword>
<comment type="subcellular location">
    <subcellularLocation>
        <location evidence="2">Cytoplasm</location>
    </subcellularLocation>
    <subcellularLocation>
        <location evidence="1">Membrane</location>
        <topology evidence="1">Single-pass type I membrane protein</topology>
    </subcellularLocation>
</comment>
<evidence type="ECO:0000256" key="5">
    <source>
        <dbReference type="ARBA" id="ARBA00022989"/>
    </source>
</evidence>
<protein>
    <submittedName>
        <fullName evidence="11">Syndecan/Neurexin domain-containing protein</fullName>
    </submittedName>
</protein>
<evidence type="ECO:0000256" key="3">
    <source>
        <dbReference type="ARBA" id="ARBA00022490"/>
    </source>
</evidence>
<feature type="region of interest" description="Disordered" evidence="8">
    <location>
        <begin position="1"/>
        <end position="21"/>
    </location>
</feature>
<dbReference type="GO" id="GO:0005737">
    <property type="term" value="C:cytoplasm"/>
    <property type="evidence" value="ECO:0007669"/>
    <property type="project" value="UniProtKB-SubCell"/>
</dbReference>
<dbReference type="PROSITE" id="PS50005">
    <property type="entry name" value="TPR"/>
    <property type="match status" value="1"/>
</dbReference>
<name>A0A914RYN6_PAREQ</name>
<keyword evidence="3" id="KW-0963">Cytoplasm</keyword>
<evidence type="ECO:0000256" key="2">
    <source>
        <dbReference type="ARBA" id="ARBA00004496"/>
    </source>
</evidence>
<reference evidence="11" key="1">
    <citation type="submission" date="2022-11" db="UniProtKB">
        <authorList>
            <consortium name="WormBaseParasite"/>
        </authorList>
    </citation>
    <scope>IDENTIFICATION</scope>
</reference>
<evidence type="ECO:0000256" key="6">
    <source>
        <dbReference type="ARBA" id="ARBA00023136"/>
    </source>
</evidence>
<feature type="compositionally biased region" description="Basic and acidic residues" evidence="8">
    <location>
        <begin position="70"/>
        <end position="84"/>
    </location>
</feature>
<dbReference type="GO" id="GO:0051879">
    <property type="term" value="F:Hsp90 protein binding"/>
    <property type="evidence" value="ECO:0007669"/>
    <property type="project" value="TreeGrafter"/>
</dbReference>
<evidence type="ECO:0000256" key="1">
    <source>
        <dbReference type="ARBA" id="ARBA00004479"/>
    </source>
</evidence>
<dbReference type="AlphaFoldDB" id="A0A914RYN6"/>